<protein>
    <submittedName>
        <fullName evidence="2">Uncharacterized protein</fullName>
    </submittedName>
</protein>
<feature type="region of interest" description="Disordered" evidence="1">
    <location>
        <begin position="1"/>
        <end position="40"/>
    </location>
</feature>
<evidence type="ECO:0000313" key="3">
    <source>
        <dbReference type="Proteomes" id="UP001359559"/>
    </source>
</evidence>
<name>A0AAN9F0H6_CLITE</name>
<dbReference type="EMBL" id="JAYKXN010000008">
    <property type="protein sequence ID" value="KAK7264915.1"/>
    <property type="molecule type" value="Genomic_DNA"/>
</dbReference>
<proteinExistence type="predicted"/>
<dbReference type="Proteomes" id="UP001359559">
    <property type="component" value="Unassembled WGS sequence"/>
</dbReference>
<accession>A0AAN9F0H6</accession>
<dbReference type="AlphaFoldDB" id="A0AAN9F0H6"/>
<sequence>MENKSEPVVKNNQMHDDSRLDNDQSSNQGNQSLCTDDTTQIPDFGPWMWVSHKPRKNKGSGLGSSSNTKLLEILFDEESIKATQESLKKWKKDTFGDIHKRKHRLPRKMTGEATEIGFPNLGLEDWIKLNLMEARDKSNKDATVVNGVAGFGFLLSTSPKLTLA</sequence>
<keyword evidence="3" id="KW-1185">Reference proteome</keyword>
<reference evidence="2 3" key="1">
    <citation type="submission" date="2024-01" db="EMBL/GenBank/DDBJ databases">
        <title>The genomes of 5 underutilized Papilionoideae crops provide insights into root nodulation and disease resistance.</title>
        <authorList>
            <person name="Yuan L."/>
        </authorList>
    </citation>
    <scope>NUCLEOTIDE SEQUENCE [LARGE SCALE GENOMIC DNA]</scope>
    <source>
        <strain evidence="2">LY-2023</strain>
        <tissue evidence="2">Leaf</tissue>
    </source>
</reference>
<feature type="compositionally biased region" description="Basic and acidic residues" evidence="1">
    <location>
        <begin position="1"/>
        <end position="22"/>
    </location>
</feature>
<feature type="compositionally biased region" description="Polar residues" evidence="1">
    <location>
        <begin position="23"/>
        <end position="40"/>
    </location>
</feature>
<evidence type="ECO:0000313" key="2">
    <source>
        <dbReference type="EMBL" id="KAK7264915.1"/>
    </source>
</evidence>
<organism evidence="2 3">
    <name type="scientific">Clitoria ternatea</name>
    <name type="common">Butterfly pea</name>
    <dbReference type="NCBI Taxonomy" id="43366"/>
    <lineage>
        <taxon>Eukaryota</taxon>
        <taxon>Viridiplantae</taxon>
        <taxon>Streptophyta</taxon>
        <taxon>Embryophyta</taxon>
        <taxon>Tracheophyta</taxon>
        <taxon>Spermatophyta</taxon>
        <taxon>Magnoliopsida</taxon>
        <taxon>eudicotyledons</taxon>
        <taxon>Gunneridae</taxon>
        <taxon>Pentapetalae</taxon>
        <taxon>rosids</taxon>
        <taxon>fabids</taxon>
        <taxon>Fabales</taxon>
        <taxon>Fabaceae</taxon>
        <taxon>Papilionoideae</taxon>
        <taxon>50 kb inversion clade</taxon>
        <taxon>NPAAA clade</taxon>
        <taxon>indigoferoid/millettioid clade</taxon>
        <taxon>Phaseoleae</taxon>
        <taxon>Clitoria</taxon>
    </lineage>
</organism>
<evidence type="ECO:0000256" key="1">
    <source>
        <dbReference type="SAM" id="MobiDB-lite"/>
    </source>
</evidence>
<comment type="caution">
    <text evidence="2">The sequence shown here is derived from an EMBL/GenBank/DDBJ whole genome shotgun (WGS) entry which is preliminary data.</text>
</comment>
<gene>
    <name evidence="2" type="ORF">RJT34_32528</name>
</gene>